<reference evidence="3" key="2">
    <citation type="journal article" date="2015" name="Data Brief">
        <title>Shoot transcriptome of the giant reed, Arundo donax.</title>
        <authorList>
            <person name="Barrero R.A."/>
            <person name="Guerrero F.D."/>
            <person name="Moolhuijzen P."/>
            <person name="Goolsby J.A."/>
            <person name="Tidwell J."/>
            <person name="Bellgard S.E."/>
            <person name="Bellgard M.I."/>
        </authorList>
    </citation>
    <scope>NUCLEOTIDE SEQUENCE</scope>
    <source>
        <tissue evidence="3">Shoot tissue taken approximately 20 cm above the soil surface</tissue>
    </source>
</reference>
<evidence type="ECO:0000313" key="3">
    <source>
        <dbReference type="EMBL" id="JAD17784.1"/>
    </source>
</evidence>
<organism evidence="3">
    <name type="scientific">Arundo donax</name>
    <name type="common">Giant reed</name>
    <name type="synonym">Donax arundinaceus</name>
    <dbReference type="NCBI Taxonomy" id="35708"/>
    <lineage>
        <taxon>Eukaryota</taxon>
        <taxon>Viridiplantae</taxon>
        <taxon>Streptophyta</taxon>
        <taxon>Embryophyta</taxon>
        <taxon>Tracheophyta</taxon>
        <taxon>Spermatophyta</taxon>
        <taxon>Magnoliopsida</taxon>
        <taxon>Liliopsida</taxon>
        <taxon>Poales</taxon>
        <taxon>Poaceae</taxon>
        <taxon>PACMAD clade</taxon>
        <taxon>Arundinoideae</taxon>
        <taxon>Arundineae</taxon>
        <taxon>Arundo</taxon>
    </lineage>
</organism>
<protein>
    <submittedName>
        <fullName evidence="3">Uncharacterized protein</fullName>
    </submittedName>
</protein>
<keyword evidence="2" id="KW-0732">Signal</keyword>
<feature type="chain" id="PRO_5015033067" evidence="2">
    <location>
        <begin position="34"/>
        <end position="53"/>
    </location>
</feature>
<reference evidence="3" key="1">
    <citation type="submission" date="2014-09" db="EMBL/GenBank/DDBJ databases">
        <authorList>
            <person name="Magalhaes I.L.F."/>
            <person name="Oliveira U."/>
            <person name="Santos F.R."/>
            <person name="Vidigal T.H.D.A."/>
            <person name="Brescovit A.D."/>
            <person name="Santos A.J."/>
        </authorList>
    </citation>
    <scope>NUCLEOTIDE SEQUENCE</scope>
    <source>
        <tissue evidence="3">Shoot tissue taken approximately 20 cm above the soil surface</tissue>
    </source>
</reference>
<evidence type="ECO:0000256" key="2">
    <source>
        <dbReference type="SAM" id="SignalP"/>
    </source>
</evidence>
<feature type="compositionally biased region" description="Low complexity" evidence="1">
    <location>
        <begin position="31"/>
        <end position="53"/>
    </location>
</feature>
<feature type="region of interest" description="Disordered" evidence="1">
    <location>
        <begin position="30"/>
        <end position="53"/>
    </location>
</feature>
<dbReference type="EMBL" id="GBRH01280111">
    <property type="protein sequence ID" value="JAD17784.1"/>
    <property type="molecule type" value="Transcribed_RNA"/>
</dbReference>
<feature type="signal peptide" evidence="2">
    <location>
        <begin position="1"/>
        <end position="33"/>
    </location>
</feature>
<name>A0A0A8XUV7_ARUDO</name>
<sequence>MCSDGLKGKMFSLGLGCSEFLLILSVSPPFSAATSSDGSSPSCLCPTSLSCLH</sequence>
<accession>A0A0A8XUV7</accession>
<evidence type="ECO:0000256" key="1">
    <source>
        <dbReference type="SAM" id="MobiDB-lite"/>
    </source>
</evidence>
<dbReference type="AlphaFoldDB" id="A0A0A8XUV7"/>
<proteinExistence type="predicted"/>